<dbReference type="InterPro" id="IPR000152">
    <property type="entry name" value="EGF-type_Asp/Asn_hydroxyl_site"/>
</dbReference>
<dbReference type="SMART" id="SM00179">
    <property type="entry name" value="EGF_CA"/>
    <property type="match status" value="4"/>
</dbReference>
<dbReference type="InterPro" id="IPR026823">
    <property type="entry name" value="cEGF"/>
</dbReference>
<dbReference type="Gene3D" id="2.10.70.10">
    <property type="entry name" value="Complement Module, domain 1"/>
    <property type="match status" value="3"/>
</dbReference>
<dbReference type="GO" id="GO:0005509">
    <property type="term" value="F:calcium ion binding"/>
    <property type="evidence" value="ECO:0007669"/>
    <property type="project" value="InterPro"/>
</dbReference>
<feature type="domain" description="EGF-like" evidence="9">
    <location>
        <begin position="684"/>
        <end position="724"/>
    </location>
</feature>
<keyword evidence="2 8" id="KW-0732">Signal</keyword>
<dbReference type="Pfam" id="PF12662">
    <property type="entry name" value="cEGF"/>
    <property type="match status" value="2"/>
</dbReference>
<dbReference type="PROSITE" id="PS50923">
    <property type="entry name" value="SUSHI"/>
    <property type="match status" value="3"/>
</dbReference>
<feature type="domain" description="Sushi" evidence="10">
    <location>
        <begin position="578"/>
        <end position="642"/>
    </location>
</feature>
<reference evidence="11" key="1">
    <citation type="journal article" date="2022" name="bioRxiv">
        <title>Sequencing and chromosome-scale assembly of the giantPleurodeles waltlgenome.</title>
        <authorList>
            <person name="Brown T."/>
            <person name="Elewa A."/>
            <person name="Iarovenko S."/>
            <person name="Subramanian E."/>
            <person name="Araus A.J."/>
            <person name="Petzold A."/>
            <person name="Susuki M."/>
            <person name="Suzuki K.-i.T."/>
            <person name="Hayashi T."/>
            <person name="Toyoda A."/>
            <person name="Oliveira C."/>
            <person name="Osipova E."/>
            <person name="Leigh N.D."/>
            <person name="Simon A."/>
            <person name="Yun M.H."/>
        </authorList>
    </citation>
    <scope>NUCLEOTIDE SEQUENCE</scope>
    <source>
        <strain evidence="11">20211129_DDA</strain>
        <tissue evidence="11">Liver</tissue>
    </source>
</reference>
<dbReference type="EMBL" id="JANPWB010000012">
    <property type="protein sequence ID" value="KAJ1118071.1"/>
    <property type="molecule type" value="Genomic_DNA"/>
</dbReference>
<accession>A0AAV7NPQ7</accession>
<keyword evidence="1 6" id="KW-0245">EGF-like domain</keyword>
<dbReference type="PROSITE" id="PS50026">
    <property type="entry name" value="EGF_3"/>
    <property type="match status" value="2"/>
</dbReference>
<name>A0AAV7NPQ7_PLEWA</name>
<dbReference type="FunFam" id="2.10.25.10:FF:000037">
    <property type="entry name" value="Signal peptide, CUB domain and EGF-like domain-containing 2"/>
    <property type="match status" value="1"/>
</dbReference>
<dbReference type="Pfam" id="PF07645">
    <property type="entry name" value="EGF_CA"/>
    <property type="match status" value="2"/>
</dbReference>
<dbReference type="AlphaFoldDB" id="A0AAV7NPQ7"/>
<dbReference type="FunFam" id="2.10.25.10:FF:000005">
    <property type="entry name" value="Fibrillin 2"/>
    <property type="match status" value="1"/>
</dbReference>
<dbReference type="SMART" id="SM00181">
    <property type="entry name" value="EGF"/>
    <property type="match status" value="5"/>
</dbReference>
<protein>
    <submittedName>
        <fullName evidence="11">Uncharacterized protein</fullName>
    </submittedName>
</protein>
<evidence type="ECO:0000256" key="1">
    <source>
        <dbReference type="ARBA" id="ARBA00022536"/>
    </source>
</evidence>
<dbReference type="PANTHER" id="PTHR24034:SF137">
    <property type="entry name" value="SI:DKEY-163F14.6"/>
    <property type="match status" value="1"/>
</dbReference>
<dbReference type="Gene3D" id="2.10.25.10">
    <property type="entry name" value="Laminin"/>
    <property type="match status" value="6"/>
</dbReference>
<feature type="domain" description="Sushi" evidence="10">
    <location>
        <begin position="22"/>
        <end position="76"/>
    </location>
</feature>
<comment type="caution">
    <text evidence="6">Lacks conserved residue(s) required for the propagation of feature annotation.</text>
</comment>
<dbReference type="SMART" id="SM00032">
    <property type="entry name" value="CCP"/>
    <property type="match status" value="3"/>
</dbReference>
<evidence type="ECO:0000259" key="9">
    <source>
        <dbReference type="PROSITE" id="PS50026"/>
    </source>
</evidence>
<dbReference type="Pfam" id="PF00084">
    <property type="entry name" value="Sushi"/>
    <property type="match status" value="2"/>
</dbReference>
<dbReference type="InterPro" id="IPR001881">
    <property type="entry name" value="EGF-like_Ca-bd_dom"/>
</dbReference>
<dbReference type="Proteomes" id="UP001066276">
    <property type="component" value="Chromosome 8"/>
</dbReference>
<sequence>MEFSRALALWLIFITKNSVVNAGCQGVGHLANGRAFFRYNGIYVTFSCNPGFWLLGHRSSSCVAGKWRRSPPVCVAGGCPVLQKSLHSKMRSSHSGSVMTFVCEKGYKLFGSATVYCNGKRWNSTTPVCEEYDMMSTIMKKDGPESVKSSLKMNRPSPLNMPQQDILAFLPGNTAPKIEFKLTLLPSQNHGKFAEKENYIVPLHKGRDYPIKDELLGVAGGQELSKTHSQEFEKNAEAHLLVTDSPTAKTTFSLPLKVTLPTPQGQIKARNDLLPSKSFTSRGFATTSSTALPSSLKPDTMLTFLNIIPLSTSTAPEKKVISTTLFDSDSDYLKHQTITKPSTLAPVTLFFSTISESFTRSGKSTKMGLSTSSLLPSSSTPFVTTTASSILQLHSSGFTDGIGLQSVLKDNSRKTTSQVLDMNDLQTVQSRLTPESESTDQYIDSRIKWKAFITPRSSTLMYNQNGIIVNKLNSSYYHQSYASKLVTTKRYESPMPQSQLDSKLTINGQTEIETNYTARFLNHFNSLPQTPTAHESISTVLTKHNEKNGKIGNSTMAPSSRDLALRGVESQMSSNRRSLCMYPPVPVHGTFHFQTIFNPKPHQFRYYIQYTCYPGYTMAHGDIYSFCLGNGTWSGVTPVCLEFAPCSINNGGCSQLCSPSEQRGIECSCREGFHLLDDERTCRDIDECAGTSHQCHHICTNTFGSYGCSCRPGFLLEDDEKTCNDLDECAFNNSGCSHHCANTFGSSMCYCPTGYEIDVDQKSCRGSFHCNCPDGYRLSADSWYCIDINECLDLENSEHRCEWKCINMPGSYYCVCPRGYRVSTDRYHCEDIDECIFQKAGCSHLCVNTPGGYKCECPNGHQLIPYSRKTCQPIRAKTIRIKGKTIKAS</sequence>
<dbReference type="InterPro" id="IPR049883">
    <property type="entry name" value="NOTCH1_EGF-like"/>
</dbReference>
<keyword evidence="12" id="KW-1185">Reference proteome</keyword>
<dbReference type="InterPro" id="IPR009030">
    <property type="entry name" value="Growth_fac_rcpt_cys_sf"/>
</dbReference>
<dbReference type="CDD" id="cd00054">
    <property type="entry name" value="EGF_CA"/>
    <property type="match status" value="2"/>
</dbReference>
<dbReference type="FunFam" id="2.10.25.10:FF:000010">
    <property type="entry name" value="Pro-epidermal growth factor"/>
    <property type="match status" value="1"/>
</dbReference>
<evidence type="ECO:0000256" key="3">
    <source>
        <dbReference type="ARBA" id="ARBA00022737"/>
    </source>
</evidence>
<evidence type="ECO:0000256" key="8">
    <source>
        <dbReference type="SAM" id="SignalP"/>
    </source>
</evidence>
<evidence type="ECO:0000256" key="5">
    <source>
        <dbReference type="ARBA" id="ARBA00023180"/>
    </source>
</evidence>
<keyword evidence="5" id="KW-0325">Glycoprotein</keyword>
<keyword evidence="4" id="KW-1015">Disulfide bond</keyword>
<dbReference type="InterPro" id="IPR035976">
    <property type="entry name" value="Sushi/SCR/CCP_sf"/>
</dbReference>
<feature type="signal peptide" evidence="8">
    <location>
        <begin position="1"/>
        <end position="22"/>
    </location>
</feature>
<dbReference type="PROSITE" id="PS01186">
    <property type="entry name" value="EGF_2"/>
    <property type="match status" value="2"/>
</dbReference>
<organism evidence="11 12">
    <name type="scientific">Pleurodeles waltl</name>
    <name type="common">Iberian ribbed newt</name>
    <dbReference type="NCBI Taxonomy" id="8319"/>
    <lineage>
        <taxon>Eukaryota</taxon>
        <taxon>Metazoa</taxon>
        <taxon>Chordata</taxon>
        <taxon>Craniata</taxon>
        <taxon>Vertebrata</taxon>
        <taxon>Euteleostomi</taxon>
        <taxon>Amphibia</taxon>
        <taxon>Batrachia</taxon>
        <taxon>Caudata</taxon>
        <taxon>Salamandroidea</taxon>
        <taxon>Salamandridae</taxon>
        <taxon>Pleurodelinae</taxon>
        <taxon>Pleurodeles</taxon>
    </lineage>
</organism>
<dbReference type="CDD" id="cd00033">
    <property type="entry name" value="CCP"/>
    <property type="match status" value="3"/>
</dbReference>
<dbReference type="InterPro" id="IPR000742">
    <property type="entry name" value="EGF"/>
</dbReference>
<evidence type="ECO:0000256" key="7">
    <source>
        <dbReference type="PROSITE-ProRule" id="PRU00302"/>
    </source>
</evidence>
<dbReference type="SUPFAM" id="SSF57184">
    <property type="entry name" value="Growth factor receptor domain"/>
    <property type="match status" value="2"/>
</dbReference>
<feature type="chain" id="PRO_5043787363" evidence="8">
    <location>
        <begin position="23"/>
        <end position="889"/>
    </location>
</feature>
<dbReference type="PANTHER" id="PTHR24034">
    <property type="entry name" value="EGF-LIKE DOMAIN-CONTAINING PROTEIN"/>
    <property type="match status" value="1"/>
</dbReference>
<dbReference type="InterPro" id="IPR018097">
    <property type="entry name" value="EGF_Ca-bd_CS"/>
</dbReference>
<gene>
    <name evidence="11" type="ORF">NDU88_006266</name>
</gene>
<dbReference type="InterPro" id="IPR050751">
    <property type="entry name" value="ECM_structural_protein"/>
</dbReference>
<keyword evidence="3" id="KW-0677">Repeat</keyword>
<evidence type="ECO:0000259" key="10">
    <source>
        <dbReference type="PROSITE" id="PS50923"/>
    </source>
</evidence>
<feature type="domain" description="Sushi" evidence="10">
    <location>
        <begin position="77"/>
        <end position="131"/>
    </location>
</feature>
<keyword evidence="7" id="KW-0768">Sushi</keyword>
<dbReference type="PROSITE" id="PS01187">
    <property type="entry name" value="EGF_CA"/>
    <property type="match status" value="2"/>
</dbReference>
<comment type="caution">
    <text evidence="11">The sequence shown here is derived from an EMBL/GenBank/DDBJ whole genome shotgun (WGS) entry which is preliminary data.</text>
</comment>
<evidence type="ECO:0000313" key="12">
    <source>
        <dbReference type="Proteomes" id="UP001066276"/>
    </source>
</evidence>
<feature type="domain" description="EGF-like" evidence="9">
    <location>
        <begin position="831"/>
        <end position="872"/>
    </location>
</feature>
<evidence type="ECO:0000256" key="4">
    <source>
        <dbReference type="ARBA" id="ARBA00023157"/>
    </source>
</evidence>
<evidence type="ECO:0000256" key="2">
    <source>
        <dbReference type="ARBA" id="ARBA00022729"/>
    </source>
</evidence>
<dbReference type="PROSITE" id="PS00010">
    <property type="entry name" value="ASX_HYDROXYL"/>
    <property type="match status" value="2"/>
</dbReference>
<dbReference type="Pfam" id="PF14670">
    <property type="entry name" value="FXa_inhibition"/>
    <property type="match status" value="2"/>
</dbReference>
<dbReference type="SUPFAM" id="SSF57535">
    <property type="entry name" value="Complement control module/SCR domain"/>
    <property type="match status" value="3"/>
</dbReference>
<dbReference type="InterPro" id="IPR000436">
    <property type="entry name" value="Sushi_SCR_CCP_dom"/>
</dbReference>
<proteinExistence type="predicted"/>
<evidence type="ECO:0000313" key="11">
    <source>
        <dbReference type="EMBL" id="KAJ1118071.1"/>
    </source>
</evidence>
<evidence type="ECO:0000256" key="6">
    <source>
        <dbReference type="PROSITE-ProRule" id="PRU00076"/>
    </source>
</evidence>